<keyword evidence="9 11" id="KW-0804">Transcription</keyword>
<dbReference type="InterPro" id="IPR043502">
    <property type="entry name" value="DNA/RNA_pol_sf"/>
</dbReference>
<dbReference type="FunFam" id="1.10.150.20:FF:000041">
    <property type="entry name" value="DNA-directed RNA polymerase"/>
    <property type="match status" value="1"/>
</dbReference>
<feature type="region of interest" description="Disordered" evidence="12">
    <location>
        <begin position="1336"/>
        <end position="1389"/>
    </location>
</feature>
<evidence type="ECO:0000256" key="1">
    <source>
        <dbReference type="ARBA" id="ARBA00004026"/>
    </source>
</evidence>
<keyword evidence="7" id="KW-0809">Transit peptide</keyword>
<evidence type="ECO:0000313" key="14">
    <source>
        <dbReference type="EMBL" id="PMD13619.1"/>
    </source>
</evidence>
<keyword evidence="5 11" id="KW-0808">Transferase</keyword>
<dbReference type="Gene3D" id="1.10.1320.10">
    <property type="entry name" value="DNA-directed RNA polymerase, N-terminal domain"/>
    <property type="match status" value="1"/>
</dbReference>
<dbReference type="SMART" id="SM01311">
    <property type="entry name" value="RPOL_N"/>
    <property type="match status" value="1"/>
</dbReference>
<feature type="domain" description="DNA-directed RNA polymerase N-terminal" evidence="13">
    <location>
        <begin position="356"/>
        <end position="691"/>
    </location>
</feature>
<dbReference type="STRING" id="1745343.A0A2J6PI13"/>
<comment type="subcellular location">
    <subcellularLocation>
        <location evidence="2">Mitochondrion</location>
    </subcellularLocation>
</comment>
<comment type="similarity">
    <text evidence="3 11">Belongs to the phage and mitochondrial RNA polymerase family.</text>
</comment>
<protein>
    <recommendedName>
        <fullName evidence="11">DNA-directed RNA polymerase</fullName>
        <ecNumber evidence="11">2.7.7.6</ecNumber>
    </recommendedName>
</protein>
<dbReference type="Gene3D" id="1.10.150.20">
    <property type="entry name" value="5' to 3' exonuclease, C-terminal subdomain"/>
    <property type="match status" value="1"/>
</dbReference>
<evidence type="ECO:0000256" key="12">
    <source>
        <dbReference type="SAM" id="MobiDB-lite"/>
    </source>
</evidence>
<evidence type="ECO:0000256" key="4">
    <source>
        <dbReference type="ARBA" id="ARBA00022478"/>
    </source>
</evidence>
<dbReference type="InterPro" id="IPR002092">
    <property type="entry name" value="DNA-dir_Rpol_phage-type"/>
</dbReference>
<evidence type="ECO:0000256" key="7">
    <source>
        <dbReference type="ARBA" id="ARBA00022946"/>
    </source>
</evidence>
<dbReference type="InterPro" id="IPR046950">
    <property type="entry name" value="DNA-dir_Rpol_C_phage-type"/>
</dbReference>
<name>A0A2J6PI13_9HELO</name>
<evidence type="ECO:0000256" key="8">
    <source>
        <dbReference type="ARBA" id="ARBA00023128"/>
    </source>
</evidence>
<evidence type="ECO:0000256" key="3">
    <source>
        <dbReference type="ARBA" id="ARBA00009493"/>
    </source>
</evidence>
<evidence type="ECO:0000256" key="9">
    <source>
        <dbReference type="ARBA" id="ARBA00023163"/>
    </source>
</evidence>
<dbReference type="EMBL" id="KZ613529">
    <property type="protein sequence ID" value="PMD13619.1"/>
    <property type="molecule type" value="Genomic_DNA"/>
</dbReference>
<evidence type="ECO:0000259" key="13">
    <source>
        <dbReference type="SMART" id="SM01311"/>
    </source>
</evidence>
<feature type="compositionally biased region" description="Basic and acidic residues" evidence="12">
    <location>
        <begin position="1365"/>
        <end position="1377"/>
    </location>
</feature>
<dbReference type="InterPro" id="IPR037159">
    <property type="entry name" value="RNA_POL_N_sf"/>
</dbReference>
<dbReference type="InterPro" id="IPR024075">
    <property type="entry name" value="DNA-dir_RNA_pol_helix_hairp_sf"/>
</dbReference>
<dbReference type="InterPro" id="IPR029262">
    <property type="entry name" value="RPOL_N"/>
</dbReference>
<keyword evidence="15" id="KW-1185">Reference proteome</keyword>
<dbReference type="SUPFAM" id="SSF56672">
    <property type="entry name" value="DNA/RNA polymerases"/>
    <property type="match status" value="1"/>
</dbReference>
<sequence length="1431" mass="161012">MLVRAARRKAHPEALRNRLSFELHIPTSSIQRDRRRWVSIDAAPQTFRLRKRSNSKDASSLPRRRALATAVSYTGLEDIPFENIGDLPSSSRRRMENGTGGMPDFPHSHLRDLDPMRTVRLDGSLSFAPQRYRSGTKIGVGGDYNEISSVFDACLQVGRIERAGLILKKIATIQQLYPEDLIALHNRYLRAAVEQIMINPSQAATQKLHSWFELEIRHKGLPVNTETVAYMVKASLQSPDGKRERLVRRYMDMLEEDAALQLLEAEVLTAHEINHITHIYPKYNFTDEMIEELEMAKENELEEPNQLSTSGVIPDVRPTEQKGLGLKSLRKSLSLFSSLPNEGVDITKSSPEMKREIQARLEEDAVTSAIDRWREENAHLTKMGLNSSLQQRSLGARMWKWQLALEEHLKAEIVKVDAAELAKKKNSKDQERCMYGPFLRILPVEKLAAITILACMNSLSSLGVDKGIPLSAAILAIAGSVEDETIFEMIQRERKKKMWPQPKKELGKGRSLTLEMLKKATRGRGPGAASLFANQYLSKPESAASLVDRTQWPTAVKAKVGAFLMSSLIEVAKVPVHLTNPETQETVMQMQPAFSHSHQYRLGKKLGVIIANKALVAQLKREPVHSLLAKHLPMLVAPDPWTHFNKGGFISHPAKVMRVKHGDKDQRYYAEAAIGQGGMLQTFKGLDILGKTSWRINQEVFDVMLEAWNSGEAIANIPPETPNLEMPPEPQTTTDPLERRRWIKAVKQVENLRGGLHSQRCFQNFQLEIARALRNEVFYFPHNIDFRGRAYPIPPYLNHMGADHCRGLLKFGEGKELGKSGMKWLSIHLANVFGFDKASLSEREQFTGNHMAEIYDSASKPLAGKRWWLEAEDPWQCLAACIEIRNAIESGDPTRFVSHLPIHQDGTCNGLQHYAALGGDSWGAKQVNLEPGDRPADVYSAVADLVRESITEDKERGNPLAVILVDKITRKVVKQTVMTNVYGVTYVGAKAQVRKQLIAAHNLPNNDRINPTVLSAYVATKIFKALSSMFRGAHDIQYWLGECASRISLSLTQEQLGRLEAEWTRLTTKQSLVKNDRKYMPPSVDDLIQFKSSVIWTNPLHMPVVQPYRNSKAKMVKTHMQSINLAEPHRSDPVSRRKQLQGFPPNFIHSLDATHMLLSALRCNELGMSFAAVHDSFWTHASDIESMNVVLRDTFIRIHTEDVVARLAAEFSARYKNGIYLAKIQKKSQLWEKIVAWREARSNSNETQNFKIPKSSKAPRLDELMLEYQRMKLLRSSDPDEVEKGRSMVTPASMFEETASEGDLELSEDLHGLGLGDMSSRVAGVGADKEVTVGDAANIGEVHDPLPGGTGPDTGMEVDSQNIPEESRDSEGGKTTDESEDMGSFEQKLMNLEKRVQDSYDQIWLPLTFPPVPEKGDFDVTRLKDSKYFFS</sequence>
<evidence type="ECO:0000256" key="6">
    <source>
        <dbReference type="ARBA" id="ARBA00022695"/>
    </source>
</evidence>
<dbReference type="PROSITE" id="PS00489">
    <property type="entry name" value="RNA_POL_PHAGE_2"/>
    <property type="match status" value="1"/>
</dbReference>
<dbReference type="Gene3D" id="1.10.287.260">
    <property type="match status" value="1"/>
</dbReference>
<dbReference type="GO" id="GO:0006390">
    <property type="term" value="P:mitochondrial transcription"/>
    <property type="evidence" value="ECO:0007669"/>
    <property type="project" value="TreeGrafter"/>
</dbReference>
<keyword evidence="8" id="KW-0496">Mitochondrion</keyword>
<dbReference type="Pfam" id="PF00940">
    <property type="entry name" value="RNA_pol"/>
    <property type="match status" value="1"/>
</dbReference>
<organism evidence="14 15">
    <name type="scientific">Hyaloscypha hepaticicola</name>
    <dbReference type="NCBI Taxonomy" id="2082293"/>
    <lineage>
        <taxon>Eukaryota</taxon>
        <taxon>Fungi</taxon>
        <taxon>Dikarya</taxon>
        <taxon>Ascomycota</taxon>
        <taxon>Pezizomycotina</taxon>
        <taxon>Leotiomycetes</taxon>
        <taxon>Helotiales</taxon>
        <taxon>Hyaloscyphaceae</taxon>
        <taxon>Hyaloscypha</taxon>
    </lineage>
</organism>
<accession>A0A2J6PI13</accession>
<proteinExistence type="inferred from homology"/>
<evidence type="ECO:0000313" key="15">
    <source>
        <dbReference type="Proteomes" id="UP000235672"/>
    </source>
</evidence>
<keyword evidence="6 11" id="KW-0548">Nucleotidyltransferase</keyword>
<dbReference type="Gene3D" id="1.10.287.280">
    <property type="match status" value="1"/>
</dbReference>
<dbReference type="FunFam" id="1.10.287.280:FF:000001">
    <property type="entry name" value="DNA-directed RNA polymerase"/>
    <property type="match status" value="1"/>
</dbReference>
<evidence type="ECO:0000256" key="2">
    <source>
        <dbReference type="ARBA" id="ARBA00004173"/>
    </source>
</evidence>
<evidence type="ECO:0000256" key="10">
    <source>
        <dbReference type="ARBA" id="ARBA00048552"/>
    </source>
</evidence>
<dbReference type="PROSITE" id="PS00900">
    <property type="entry name" value="RNA_POL_PHAGE_1"/>
    <property type="match status" value="1"/>
</dbReference>
<gene>
    <name evidence="14" type="ORF">NA56DRAFT_682920</name>
</gene>
<evidence type="ECO:0000256" key="11">
    <source>
        <dbReference type="RuleBase" id="RU003805"/>
    </source>
</evidence>
<comment type="catalytic activity">
    <reaction evidence="10 11">
        <text>RNA(n) + a ribonucleoside 5'-triphosphate = RNA(n+1) + diphosphate</text>
        <dbReference type="Rhea" id="RHEA:21248"/>
        <dbReference type="Rhea" id="RHEA-COMP:14527"/>
        <dbReference type="Rhea" id="RHEA-COMP:17342"/>
        <dbReference type="ChEBI" id="CHEBI:33019"/>
        <dbReference type="ChEBI" id="CHEBI:61557"/>
        <dbReference type="ChEBI" id="CHEBI:140395"/>
        <dbReference type="EC" id="2.7.7.6"/>
    </reaction>
</comment>
<evidence type="ECO:0000256" key="5">
    <source>
        <dbReference type="ARBA" id="ARBA00022679"/>
    </source>
</evidence>
<keyword evidence="4 11" id="KW-0240">DNA-directed RNA polymerase</keyword>
<dbReference type="GO" id="GO:0034245">
    <property type="term" value="C:mitochondrial DNA-directed RNA polymerase complex"/>
    <property type="evidence" value="ECO:0007669"/>
    <property type="project" value="TreeGrafter"/>
</dbReference>
<dbReference type="Pfam" id="PF14700">
    <property type="entry name" value="RPOL_N"/>
    <property type="match status" value="1"/>
</dbReference>
<dbReference type="Proteomes" id="UP000235672">
    <property type="component" value="Unassembled WGS sequence"/>
</dbReference>
<dbReference type="GO" id="GO:0001018">
    <property type="term" value="F:mitochondrial promoter sequence-specific DNA binding"/>
    <property type="evidence" value="ECO:0007669"/>
    <property type="project" value="TreeGrafter"/>
</dbReference>
<dbReference type="PANTHER" id="PTHR10102:SF0">
    <property type="entry name" value="DNA-DIRECTED RNA POLYMERASE, MITOCHONDRIAL"/>
    <property type="match status" value="1"/>
</dbReference>
<dbReference type="GO" id="GO:0003899">
    <property type="term" value="F:DNA-directed RNA polymerase activity"/>
    <property type="evidence" value="ECO:0007669"/>
    <property type="project" value="UniProtKB-EC"/>
</dbReference>
<dbReference type="PANTHER" id="PTHR10102">
    <property type="entry name" value="DNA-DIRECTED RNA POLYMERASE, MITOCHONDRIAL"/>
    <property type="match status" value="1"/>
</dbReference>
<comment type="function">
    <text evidence="1 11">DNA-dependent RNA polymerase catalyzes the transcription of DNA into RNA using the four ribonucleoside triphosphates as substrates.</text>
</comment>
<reference evidence="14 15" key="1">
    <citation type="submission" date="2016-05" db="EMBL/GenBank/DDBJ databases">
        <title>A degradative enzymes factory behind the ericoid mycorrhizal symbiosis.</title>
        <authorList>
            <consortium name="DOE Joint Genome Institute"/>
            <person name="Martino E."/>
            <person name="Morin E."/>
            <person name="Grelet G."/>
            <person name="Kuo A."/>
            <person name="Kohler A."/>
            <person name="Daghino S."/>
            <person name="Barry K."/>
            <person name="Choi C."/>
            <person name="Cichocki N."/>
            <person name="Clum A."/>
            <person name="Copeland A."/>
            <person name="Hainaut M."/>
            <person name="Haridas S."/>
            <person name="Labutti K."/>
            <person name="Lindquist E."/>
            <person name="Lipzen A."/>
            <person name="Khouja H.-R."/>
            <person name="Murat C."/>
            <person name="Ohm R."/>
            <person name="Olson A."/>
            <person name="Spatafora J."/>
            <person name="Veneault-Fourrey C."/>
            <person name="Henrissat B."/>
            <person name="Grigoriev I."/>
            <person name="Martin F."/>
            <person name="Perotto S."/>
        </authorList>
    </citation>
    <scope>NUCLEOTIDE SEQUENCE [LARGE SCALE GENOMIC DNA]</scope>
    <source>
        <strain evidence="14 15">UAMH 7357</strain>
    </source>
</reference>
<dbReference type="OrthoDB" id="276422at2759"/>
<dbReference type="EC" id="2.7.7.6" evidence="11"/>